<dbReference type="EMBL" id="CM026428">
    <property type="protein sequence ID" value="KAG0566375.1"/>
    <property type="molecule type" value="Genomic_DNA"/>
</dbReference>
<protein>
    <submittedName>
        <fullName evidence="1">Uncharacterized protein</fullName>
    </submittedName>
</protein>
<accession>A0A8T0H6H6</accession>
<reference evidence="1" key="1">
    <citation type="submission" date="2020-06" db="EMBL/GenBank/DDBJ databases">
        <title>WGS assembly of Ceratodon purpureus strain R40.</title>
        <authorList>
            <person name="Carey S.B."/>
            <person name="Jenkins J."/>
            <person name="Shu S."/>
            <person name="Lovell J.T."/>
            <person name="Sreedasyam A."/>
            <person name="Maumus F."/>
            <person name="Tiley G.P."/>
            <person name="Fernandez-Pozo N."/>
            <person name="Barry K."/>
            <person name="Chen C."/>
            <person name="Wang M."/>
            <person name="Lipzen A."/>
            <person name="Daum C."/>
            <person name="Saski C.A."/>
            <person name="Payton A.C."/>
            <person name="Mcbreen J.C."/>
            <person name="Conrad R.E."/>
            <person name="Kollar L.M."/>
            <person name="Olsson S."/>
            <person name="Huttunen S."/>
            <person name="Landis J.B."/>
            <person name="Wickett N.J."/>
            <person name="Johnson M.G."/>
            <person name="Rensing S.A."/>
            <person name="Grimwood J."/>
            <person name="Schmutz J."/>
            <person name="Mcdaniel S.F."/>
        </authorList>
    </citation>
    <scope>NUCLEOTIDE SEQUENCE</scope>
    <source>
        <strain evidence="1">R40</strain>
    </source>
</reference>
<organism evidence="1 2">
    <name type="scientific">Ceratodon purpureus</name>
    <name type="common">Fire moss</name>
    <name type="synonym">Dicranum purpureum</name>
    <dbReference type="NCBI Taxonomy" id="3225"/>
    <lineage>
        <taxon>Eukaryota</taxon>
        <taxon>Viridiplantae</taxon>
        <taxon>Streptophyta</taxon>
        <taxon>Embryophyta</taxon>
        <taxon>Bryophyta</taxon>
        <taxon>Bryophytina</taxon>
        <taxon>Bryopsida</taxon>
        <taxon>Dicranidae</taxon>
        <taxon>Pseudoditrichales</taxon>
        <taxon>Ditrichaceae</taxon>
        <taxon>Ceratodon</taxon>
    </lineage>
</organism>
<dbReference type="Proteomes" id="UP000822688">
    <property type="component" value="Chromosome 7"/>
</dbReference>
<name>A0A8T0H6H6_CERPU</name>
<proteinExistence type="predicted"/>
<sequence length="108" mass="12392">MYEAPLGSGPQTISASYQKLINTENPRCGIAFPEIKPCERNKQCFHESNAPRSHNCEQFRTPSLATLSSDHIWRTERVKCIKRLTTKHRSKAPRIAFWTNYSSNPEKA</sequence>
<gene>
    <name evidence="1" type="ORF">KC19_7G059200</name>
</gene>
<evidence type="ECO:0000313" key="2">
    <source>
        <dbReference type="Proteomes" id="UP000822688"/>
    </source>
</evidence>
<dbReference type="AlphaFoldDB" id="A0A8T0H6H6"/>
<comment type="caution">
    <text evidence="1">The sequence shown here is derived from an EMBL/GenBank/DDBJ whole genome shotgun (WGS) entry which is preliminary data.</text>
</comment>
<keyword evidence="2" id="KW-1185">Reference proteome</keyword>
<evidence type="ECO:0000313" key="1">
    <source>
        <dbReference type="EMBL" id="KAG0566375.1"/>
    </source>
</evidence>